<evidence type="ECO:0000256" key="2">
    <source>
        <dbReference type="ARBA" id="ARBA00023015"/>
    </source>
</evidence>
<gene>
    <name evidence="6" type="ORF">EKN56_09375</name>
</gene>
<evidence type="ECO:0000256" key="4">
    <source>
        <dbReference type="ARBA" id="ARBA00023163"/>
    </source>
</evidence>
<protein>
    <submittedName>
        <fullName evidence="6">LysR family transcriptional regulator</fullName>
    </submittedName>
</protein>
<dbReference type="PANTHER" id="PTHR30126:SF40">
    <property type="entry name" value="HTH-TYPE TRANSCRIPTIONAL REGULATOR GLTR"/>
    <property type="match status" value="1"/>
</dbReference>
<keyword evidence="2" id="KW-0805">Transcription regulation</keyword>
<dbReference type="InterPro" id="IPR000847">
    <property type="entry name" value="LysR_HTH_N"/>
</dbReference>
<dbReference type="InterPro" id="IPR036390">
    <property type="entry name" value="WH_DNA-bd_sf"/>
</dbReference>
<dbReference type="AlphaFoldDB" id="A0A411WKB9"/>
<feature type="domain" description="HTH lysR-type" evidence="5">
    <location>
        <begin position="6"/>
        <end position="63"/>
    </location>
</feature>
<name>A0A411WKB9_9GAMM</name>
<proteinExistence type="inferred from homology"/>
<evidence type="ECO:0000259" key="5">
    <source>
        <dbReference type="PROSITE" id="PS50931"/>
    </source>
</evidence>
<reference evidence="6 7" key="1">
    <citation type="submission" date="2019-03" db="EMBL/GenBank/DDBJ databases">
        <title>Pragia sp. nov. isolated from the gut tract of Carduelis flavirostris.</title>
        <authorList>
            <person name="Ge Y."/>
        </authorList>
    </citation>
    <scope>NUCLEOTIDE SEQUENCE [LARGE SCALE GENOMIC DNA]</scope>
    <source>
        <strain evidence="6 7">CF-458</strain>
    </source>
</reference>
<dbReference type="Gene3D" id="3.40.190.10">
    <property type="entry name" value="Periplasmic binding protein-like II"/>
    <property type="match status" value="2"/>
</dbReference>
<accession>A0A411WKB9</accession>
<sequence>MKKVTFDLHQLRAFITVIDTGSFSAAARQLNQTQSAISQLISQLEKSLNSQLIDRRRRPVKATLLGHECYRFSMKILSECGEMQNWLHTIDSGKLPRLRLGLVDSVVAIAGLQILKYLQPKVDKVSQITGTAPELLAALQSGKLDVIVTMIHEDVPESLSLYPLITERFFAVTPINWPEQTLEQLCKRHNYIAYANWTPTGAQTLNWLKWRNLKPHIQFELARADHILSMIASGHGWTLATPMFLANDFSLLSSLNCNPLPAPGLSRKMAILCREGELENFIPSFTADIKQLVETTIDEHMAERWPWMYQR</sequence>
<dbReference type="PROSITE" id="PS50931">
    <property type="entry name" value="HTH_LYSR"/>
    <property type="match status" value="1"/>
</dbReference>
<dbReference type="KEGG" id="prag:EKN56_09375"/>
<dbReference type="Proteomes" id="UP000293154">
    <property type="component" value="Chromosome"/>
</dbReference>
<dbReference type="RefSeq" id="WP_130591534.1">
    <property type="nucleotide sequence ID" value="NZ_CP034752.1"/>
</dbReference>
<dbReference type="Pfam" id="PF03466">
    <property type="entry name" value="LysR_substrate"/>
    <property type="match status" value="1"/>
</dbReference>
<evidence type="ECO:0000256" key="1">
    <source>
        <dbReference type="ARBA" id="ARBA00009437"/>
    </source>
</evidence>
<dbReference type="GO" id="GO:0000976">
    <property type="term" value="F:transcription cis-regulatory region binding"/>
    <property type="evidence" value="ECO:0007669"/>
    <property type="project" value="TreeGrafter"/>
</dbReference>
<dbReference type="Gene3D" id="1.10.10.10">
    <property type="entry name" value="Winged helix-like DNA-binding domain superfamily/Winged helix DNA-binding domain"/>
    <property type="match status" value="1"/>
</dbReference>
<dbReference type="FunFam" id="1.10.10.10:FF:000001">
    <property type="entry name" value="LysR family transcriptional regulator"/>
    <property type="match status" value="1"/>
</dbReference>
<keyword evidence="7" id="KW-1185">Reference proteome</keyword>
<dbReference type="SUPFAM" id="SSF46785">
    <property type="entry name" value="Winged helix' DNA-binding domain"/>
    <property type="match status" value="1"/>
</dbReference>
<dbReference type="Pfam" id="PF00126">
    <property type="entry name" value="HTH_1"/>
    <property type="match status" value="1"/>
</dbReference>
<keyword evidence="3" id="KW-0238">DNA-binding</keyword>
<evidence type="ECO:0000256" key="3">
    <source>
        <dbReference type="ARBA" id="ARBA00023125"/>
    </source>
</evidence>
<dbReference type="GO" id="GO:0003700">
    <property type="term" value="F:DNA-binding transcription factor activity"/>
    <property type="evidence" value="ECO:0007669"/>
    <property type="project" value="InterPro"/>
</dbReference>
<dbReference type="PANTHER" id="PTHR30126">
    <property type="entry name" value="HTH-TYPE TRANSCRIPTIONAL REGULATOR"/>
    <property type="match status" value="1"/>
</dbReference>
<dbReference type="SUPFAM" id="SSF53850">
    <property type="entry name" value="Periplasmic binding protein-like II"/>
    <property type="match status" value="1"/>
</dbReference>
<dbReference type="PRINTS" id="PR00039">
    <property type="entry name" value="HTHLYSR"/>
</dbReference>
<dbReference type="EMBL" id="CP034752">
    <property type="protein sequence ID" value="QBH96597.1"/>
    <property type="molecule type" value="Genomic_DNA"/>
</dbReference>
<evidence type="ECO:0000313" key="7">
    <source>
        <dbReference type="Proteomes" id="UP000293154"/>
    </source>
</evidence>
<dbReference type="InterPro" id="IPR005119">
    <property type="entry name" value="LysR_subst-bd"/>
</dbReference>
<dbReference type="CDD" id="cd05466">
    <property type="entry name" value="PBP2_LTTR_substrate"/>
    <property type="match status" value="1"/>
</dbReference>
<organism evidence="6 7">
    <name type="scientific">Limnobaculum zhutongyuii</name>
    <dbReference type="NCBI Taxonomy" id="2498113"/>
    <lineage>
        <taxon>Bacteria</taxon>
        <taxon>Pseudomonadati</taxon>
        <taxon>Pseudomonadota</taxon>
        <taxon>Gammaproteobacteria</taxon>
        <taxon>Enterobacterales</taxon>
        <taxon>Budviciaceae</taxon>
        <taxon>Limnobaculum</taxon>
    </lineage>
</organism>
<dbReference type="OrthoDB" id="196624at2"/>
<dbReference type="InterPro" id="IPR036388">
    <property type="entry name" value="WH-like_DNA-bd_sf"/>
</dbReference>
<evidence type="ECO:0000313" key="6">
    <source>
        <dbReference type="EMBL" id="QBH96597.1"/>
    </source>
</evidence>
<keyword evidence="4" id="KW-0804">Transcription</keyword>
<comment type="similarity">
    <text evidence="1">Belongs to the LysR transcriptional regulatory family.</text>
</comment>